<reference evidence="1" key="1">
    <citation type="submission" date="2021-02" db="EMBL/GenBank/DDBJ databases">
        <authorList>
            <consortium name="DOE Joint Genome Institute"/>
            <person name="Ahrendt S."/>
            <person name="Looney B.P."/>
            <person name="Miyauchi S."/>
            <person name="Morin E."/>
            <person name="Drula E."/>
            <person name="Courty P.E."/>
            <person name="Chicoki N."/>
            <person name="Fauchery L."/>
            <person name="Kohler A."/>
            <person name="Kuo A."/>
            <person name="Labutti K."/>
            <person name="Pangilinan J."/>
            <person name="Lipzen A."/>
            <person name="Riley R."/>
            <person name="Andreopoulos W."/>
            <person name="He G."/>
            <person name="Johnson J."/>
            <person name="Barry K.W."/>
            <person name="Grigoriev I.V."/>
            <person name="Nagy L."/>
            <person name="Hibbett D."/>
            <person name="Henrissat B."/>
            <person name="Matheny P.B."/>
            <person name="Labbe J."/>
            <person name="Martin F."/>
        </authorList>
    </citation>
    <scope>NUCLEOTIDE SEQUENCE</scope>
    <source>
        <strain evidence="1">EC-137</strain>
    </source>
</reference>
<name>A0ACB8Q446_9AGAM</name>
<dbReference type="Proteomes" id="UP000814128">
    <property type="component" value="Unassembled WGS sequence"/>
</dbReference>
<evidence type="ECO:0000313" key="2">
    <source>
        <dbReference type="Proteomes" id="UP000814128"/>
    </source>
</evidence>
<dbReference type="EMBL" id="MU274467">
    <property type="protein sequence ID" value="KAI0026501.1"/>
    <property type="molecule type" value="Genomic_DNA"/>
</dbReference>
<reference evidence="1" key="2">
    <citation type="journal article" date="2022" name="New Phytol.">
        <title>Evolutionary transition to the ectomycorrhizal habit in the genomes of a hyperdiverse lineage of mushroom-forming fungi.</title>
        <authorList>
            <person name="Looney B."/>
            <person name="Miyauchi S."/>
            <person name="Morin E."/>
            <person name="Drula E."/>
            <person name="Courty P.E."/>
            <person name="Kohler A."/>
            <person name="Kuo A."/>
            <person name="LaButti K."/>
            <person name="Pangilinan J."/>
            <person name="Lipzen A."/>
            <person name="Riley R."/>
            <person name="Andreopoulos W."/>
            <person name="He G."/>
            <person name="Johnson J."/>
            <person name="Nolan M."/>
            <person name="Tritt A."/>
            <person name="Barry K.W."/>
            <person name="Grigoriev I.V."/>
            <person name="Nagy L.G."/>
            <person name="Hibbett D."/>
            <person name="Henrissat B."/>
            <person name="Matheny P.B."/>
            <person name="Labbe J."/>
            <person name="Martin F.M."/>
        </authorList>
    </citation>
    <scope>NUCLEOTIDE SEQUENCE</scope>
    <source>
        <strain evidence="1">EC-137</strain>
    </source>
</reference>
<organism evidence="1 2">
    <name type="scientific">Vararia minispora EC-137</name>
    <dbReference type="NCBI Taxonomy" id="1314806"/>
    <lineage>
        <taxon>Eukaryota</taxon>
        <taxon>Fungi</taxon>
        <taxon>Dikarya</taxon>
        <taxon>Basidiomycota</taxon>
        <taxon>Agaricomycotina</taxon>
        <taxon>Agaricomycetes</taxon>
        <taxon>Russulales</taxon>
        <taxon>Lachnocladiaceae</taxon>
        <taxon>Vararia</taxon>
    </lineage>
</organism>
<protein>
    <submittedName>
        <fullName evidence="1">Uncharacterized protein</fullName>
    </submittedName>
</protein>
<sequence>MLMIAPDDRQPGAIKLNVRIDTSSNSKDGTIQFLHHESSDIRKLGLREMYLSVPQGGAARRATHVRDILQAGAHFFKYLTCEPQTGRRVFREGAVQADLYELVESKDWVLSRGRAVRQMCATKRLKMDPTLKAYKVEASKRIGRDEESTQYGVQITNNKLEDGLFVWMFFFDCSTFEIRTCAEPRIASAESRADTLVPGHKNNSAPQPVPVNFGNSGYPPLQLGLYNGQKLDVGYLRIFMSTRYADLSSCIAQGSMIEEDEEDTGTPINPVPAEGGKARGLQGITGKAHLEDLSGFWHVITLPLVQEVAKE</sequence>
<gene>
    <name evidence="1" type="ORF">K488DRAFT_92434</name>
</gene>
<comment type="caution">
    <text evidence="1">The sequence shown here is derived from an EMBL/GenBank/DDBJ whole genome shotgun (WGS) entry which is preliminary data.</text>
</comment>
<proteinExistence type="predicted"/>
<keyword evidence="2" id="KW-1185">Reference proteome</keyword>
<evidence type="ECO:0000313" key="1">
    <source>
        <dbReference type="EMBL" id="KAI0026501.1"/>
    </source>
</evidence>
<accession>A0ACB8Q446</accession>